<protein>
    <submittedName>
        <fullName evidence="1">Uncharacterized protein</fullName>
    </submittedName>
</protein>
<name>A0AA39IMW7_9BILA</name>
<accession>A0AA39IMW7</accession>
<evidence type="ECO:0000313" key="2">
    <source>
        <dbReference type="Proteomes" id="UP001175271"/>
    </source>
</evidence>
<dbReference type="EMBL" id="JAUCMV010000001">
    <property type="protein sequence ID" value="KAK0427266.1"/>
    <property type="molecule type" value="Genomic_DNA"/>
</dbReference>
<gene>
    <name evidence="1" type="ORF">QR680_010144</name>
</gene>
<keyword evidence="2" id="KW-1185">Reference proteome</keyword>
<comment type="caution">
    <text evidence="1">The sequence shown here is derived from an EMBL/GenBank/DDBJ whole genome shotgun (WGS) entry which is preliminary data.</text>
</comment>
<dbReference type="AlphaFoldDB" id="A0AA39IMW7"/>
<sequence length="532" mass="62031">MISTKYGSPSKENYHIIHLRTADMDLLSHDLIDHLLQFLPRKDLETINKVACWRTELSNWQLLAEHHLEERYLLDIDVYIPEQNEPENAAKRMKLEEGAEIDDKNDKIQFSVRKRRFTGEPVGPWDFKKLQYASLRDVSISFYHWKVNGKHRSCDLQQLLSILSLSVATRADSNTRSSLCVRNGYRSISDSRDSTVVDLSLQVIQVVQKTFAKVDIRTTSNDVNLRMEDFMRDYINHEAFLEDLRFSCDGIRNQKISLEGIVTLFKKRRLTPLTVEIPFDSLTYRNIEEIVKHWNNSDGYVAGHKELRMVRDSWMGFESRTQHDYLPHPTKRSSLLQSTNYLKIVKFNPWHSPVTFDWIDALINDWKARAGMYLYGGNRQMKLRMTRGDWNKLEQKYGPLVVKTSGDSLPLIAHPSNLVSIELRKYRSGYMVLAGTKIKKLRRYAVESFISEWMDGSGDFVVGQLRKITVGLSFNVWWSISRACQAFYVHRRANSRLKIQASRDYELYTMSVVPIDPETVKDWNLNLLFGAD</sequence>
<organism evidence="1 2">
    <name type="scientific">Steinernema hermaphroditum</name>
    <dbReference type="NCBI Taxonomy" id="289476"/>
    <lineage>
        <taxon>Eukaryota</taxon>
        <taxon>Metazoa</taxon>
        <taxon>Ecdysozoa</taxon>
        <taxon>Nematoda</taxon>
        <taxon>Chromadorea</taxon>
        <taxon>Rhabditida</taxon>
        <taxon>Tylenchina</taxon>
        <taxon>Panagrolaimomorpha</taxon>
        <taxon>Strongyloidoidea</taxon>
        <taxon>Steinernematidae</taxon>
        <taxon>Steinernema</taxon>
    </lineage>
</organism>
<evidence type="ECO:0000313" key="1">
    <source>
        <dbReference type="EMBL" id="KAK0427266.1"/>
    </source>
</evidence>
<reference evidence="1" key="1">
    <citation type="submission" date="2023-06" db="EMBL/GenBank/DDBJ databases">
        <title>Genomic analysis of the entomopathogenic nematode Steinernema hermaphroditum.</title>
        <authorList>
            <person name="Schwarz E.M."/>
            <person name="Heppert J.K."/>
            <person name="Baniya A."/>
            <person name="Schwartz H.T."/>
            <person name="Tan C.-H."/>
            <person name="Antoshechkin I."/>
            <person name="Sternberg P.W."/>
            <person name="Goodrich-Blair H."/>
            <person name="Dillman A.R."/>
        </authorList>
    </citation>
    <scope>NUCLEOTIDE SEQUENCE</scope>
    <source>
        <strain evidence="1">PS9179</strain>
        <tissue evidence="1">Whole animal</tissue>
    </source>
</reference>
<proteinExistence type="predicted"/>
<dbReference type="Proteomes" id="UP001175271">
    <property type="component" value="Unassembled WGS sequence"/>
</dbReference>